<dbReference type="Proteomes" id="UP000029549">
    <property type="component" value="Unassembled WGS sequence"/>
</dbReference>
<keyword evidence="2" id="KW-0732">Signal</keyword>
<evidence type="ECO:0000313" key="4">
    <source>
        <dbReference type="Proteomes" id="UP000029549"/>
    </source>
</evidence>
<accession>A0A0E3BMW6</accession>
<comment type="caution">
    <text evidence="3">The sequence shown here is derived from an EMBL/GenBank/DDBJ whole genome shotgun (WGS) entry which is preliminary data.</text>
</comment>
<protein>
    <recommendedName>
        <fullName evidence="5">DUF2523 domain-containing protein</fullName>
    </recommendedName>
</protein>
<gene>
    <name evidence="3" type="ORF">P608_24110</name>
</gene>
<dbReference type="RefSeq" id="WP_052053033.1">
    <property type="nucleotide sequence ID" value="NZ_AWTM01000109.1"/>
</dbReference>
<keyword evidence="1" id="KW-1133">Transmembrane helix</keyword>
<feature type="signal peptide" evidence="2">
    <location>
        <begin position="1"/>
        <end position="18"/>
    </location>
</feature>
<dbReference type="EMBL" id="AWTP01000155">
    <property type="protein sequence ID" value="KGH04615.1"/>
    <property type="molecule type" value="Genomic_DNA"/>
</dbReference>
<sequence length="157" mass="16980">MQQLLTLILMVLSMPAWSADDSGSGDANTGILSKISAAIDQVVAYIKGIFESIKKFVDWLGKIFLEVFSALWDMITDAFVWLLEGVFKLAAGLLDGVADGFGFTELKNTFLNIWSQIPPEAVAVMQAIGVPSAFGIVVLGILIRIAMQLIPFVRLGS</sequence>
<reference evidence="3 4" key="1">
    <citation type="submission" date="2013-09" db="EMBL/GenBank/DDBJ databases">
        <title>High correlation between genotypes and phenotypes of environmental bacteria Comamonas testosteroni strains.</title>
        <authorList>
            <person name="Liu L."/>
            <person name="Zhu W."/>
            <person name="Xia X."/>
            <person name="Xu B."/>
            <person name="Luo M."/>
            <person name="Wang G."/>
        </authorList>
    </citation>
    <scope>NUCLEOTIDE SEQUENCE [LARGE SCALE GENOMIC DNA]</scope>
    <source>
        <strain evidence="3 4">DF2</strain>
    </source>
</reference>
<evidence type="ECO:0008006" key="5">
    <source>
        <dbReference type="Google" id="ProtNLM"/>
    </source>
</evidence>
<dbReference type="AlphaFoldDB" id="A0A0E3BMW6"/>
<feature type="transmembrane region" description="Helical" evidence="1">
    <location>
        <begin position="123"/>
        <end position="147"/>
    </location>
</feature>
<evidence type="ECO:0000313" key="3">
    <source>
        <dbReference type="EMBL" id="KGH04615.1"/>
    </source>
</evidence>
<evidence type="ECO:0000256" key="1">
    <source>
        <dbReference type="SAM" id="Phobius"/>
    </source>
</evidence>
<organism evidence="3 4">
    <name type="scientific">Comamonas thiooxydans</name>
    <dbReference type="NCBI Taxonomy" id="363952"/>
    <lineage>
        <taxon>Bacteria</taxon>
        <taxon>Pseudomonadati</taxon>
        <taxon>Pseudomonadota</taxon>
        <taxon>Betaproteobacteria</taxon>
        <taxon>Burkholderiales</taxon>
        <taxon>Comamonadaceae</taxon>
        <taxon>Comamonas</taxon>
    </lineage>
</organism>
<keyword evidence="4" id="KW-1185">Reference proteome</keyword>
<keyword evidence="1" id="KW-0812">Transmembrane</keyword>
<feature type="chain" id="PRO_5002409435" description="DUF2523 domain-containing protein" evidence="2">
    <location>
        <begin position="19"/>
        <end position="157"/>
    </location>
</feature>
<proteinExistence type="predicted"/>
<name>A0A0E3BMW6_9BURK</name>
<evidence type="ECO:0000256" key="2">
    <source>
        <dbReference type="SAM" id="SignalP"/>
    </source>
</evidence>
<keyword evidence="1" id="KW-0472">Membrane</keyword>